<dbReference type="Pfam" id="PF01061">
    <property type="entry name" value="ABC2_membrane"/>
    <property type="match status" value="1"/>
</dbReference>
<reference evidence="9" key="1">
    <citation type="journal article" date="2019" name="Int. J. Syst. Evol. Microbiol.">
        <title>The Global Catalogue of Microorganisms (GCM) 10K type strain sequencing project: providing services to taxonomists for standard genome sequencing and annotation.</title>
        <authorList>
            <consortium name="The Broad Institute Genomics Platform"/>
            <consortium name="The Broad Institute Genome Sequencing Center for Infectious Disease"/>
            <person name="Wu L."/>
            <person name="Ma J."/>
        </authorList>
    </citation>
    <scope>NUCLEOTIDE SEQUENCE [LARGE SCALE GENOMIC DNA]</scope>
    <source>
        <strain evidence="9">JCM 18459</strain>
    </source>
</reference>
<gene>
    <name evidence="8" type="ORF">GCM10023340_42110</name>
</gene>
<feature type="transmembrane region" description="Helical" evidence="6">
    <location>
        <begin position="244"/>
        <end position="262"/>
    </location>
</feature>
<comment type="subcellular location">
    <subcellularLocation>
        <location evidence="1">Membrane</location>
        <topology evidence="1">Multi-pass membrane protein</topology>
    </subcellularLocation>
</comment>
<keyword evidence="9" id="KW-1185">Reference proteome</keyword>
<proteinExistence type="predicted"/>
<comment type="caution">
    <text evidence="8">The sequence shown here is derived from an EMBL/GenBank/DDBJ whole genome shotgun (WGS) entry which is preliminary data.</text>
</comment>
<evidence type="ECO:0000256" key="6">
    <source>
        <dbReference type="SAM" id="Phobius"/>
    </source>
</evidence>
<evidence type="ECO:0000256" key="4">
    <source>
        <dbReference type="ARBA" id="ARBA00023136"/>
    </source>
</evidence>
<feature type="transmembrane region" description="Helical" evidence="6">
    <location>
        <begin position="182"/>
        <end position="200"/>
    </location>
</feature>
<accession>A0ABP9Q1T7</accession>
<organism evidence="8 9">
    <name type="scientific">Nocardioides marinquilinus</name>
    <dbReference type="NCBI Taxonomy" id="1210400"/>
    <lineage>
        <taxon>Bacteria</taxon>
        <taxon>Bacillati</taxon>
        <taxon>Actinomycetota</taxon>
        <taxon>Actinomycetes</taxon>
        <taxon>Propionibacteriales</taxon>
        <taxon>Nocardioidaceae</taxon>
        <taxon>Nocardioides</taxon>
    </lineage>
</organism>
<feature type="region of interest" description="Disordered" evidence="5">
    <location>
        <begin position="1"/>
        <end position="20"/>
    </location>
</feature>
<name>A0ABP9Q1T7_9ACTN</name>
<dbReference type="PANTHER" id="PTHR43027">
    <property type="entry name" value="DOXORUBICIN RESISTANCE ABC TRANSPORTER PERMEASE PROTEIN DRRC-RELATED"/>
    <property type="match status" value="1"/>
</dbReference>
<feature type="transmembrane region" description="Helical" evidence="6">
    <location>
        <begin position="73"/>
        <end position="95"/>
    </location>
</feature>
<sequence>MSTTSPVAEAGRPATDPRNRSSAVRRVVALTRANALLMVRNRLTLIYATVFPLVPMALLVANPGDAETGVTAVVGVLFLALLFPVYYNVLSLFVTRRDELVLKRLRTGEARDGEQLAALALPGSAVALVIIVATIGVGALFDLPLPANAPLFLVGGLLGIAIFVGLAFATAAFTKTAEAAQITSLPVMVLATVGTLVAALPDSFARVVEWTPIAAMDALTRATWLDADGSIAMADTWRDAADPLSVLVVWTVLAVVLGKRYLRWEPRA</sequence>
<evidence type="ECO:0000256" key="5">
    <source>
        <dbReference type="SAM" id="MobiDB-lite"/>
    </source>
</evidence>
<feature type="transmembrane region" description="Helical" evidence="6">
    <location>
        <begin position="43"/>
        <end position="61"/>
    </location>
</feature>
<evidence type="ECO:0000313" key="8">
    <source>
        <dbReference type="EMBL" id="GAA5155819.1"/>
    </source>
</evidence>
<dbReference type="RefSeq" id="WP_345463608.1">
    <property type="nucleotide sequence ID" value="NZ_BAABKG010000006.1"/>
</dbReference>
<keyword evidence="2 6" id="KW-0812">Transmembrane</keyword>
<dbReference type="InterPro" id="IPR052902">
    <property type="entry name" value="ABC-2_transporter"/>
</dbReference>
<protein>
    <submittedName>
        <fullName evidence="8">ABC transporter permease</fullName>
    </submittedName>
</protein>
<evidence type="ECO:0000256" key="3">
    <source>
        <dbReference type="ARBA" id="ARBA00022989"/>
    </source>
</evidence>
<dbReference type="InterPro" id="IPR013525">
    <property type="entry name" value="ABC2_TM"/>
</dbReference>
<feature type="transmembrane region" description="Helical" evidence="6">
    <location>
        <begin position="147"/>
        <end position="170"/>
    </location>
</feature>
<feature type="transmembrane region" description="Helical" evidence="6">
    <location>
        <begin position="116"/>
        <end position="141"/>
    </location>
</feature>
<dbReference type="EMBL" id="BAABKG010000006">
    <property type="protein sequence ID" value="GAA5155819.1"/>
    <property type="molecule type" value="Genomic_DNA"/>
</dbReference>
<evidence type="ECO:0000256" key="2">
    <source>
        <dbReference type="ARBA" id="ARBA00022692"/>
    </source>
</evidence>
<evidence type="ECO:0000259" key="7">
    <source>
        <dbReference type="Pfam" id="PF01061"/>
    </source>
</evidence>
<keyword evidence="3 6" id="KW-1133">Transmembrane helix</keyword>
<evidence type="ECO:0000256" key="1">
    <source>
        <dbReference type="ARBA" id="ARBA00004141"/>
    </source>
</evidence>
<dbReference type="Proteomes" id="UP001500221">
    <property type="component" value="Unassembled WGS sequence"/>
</dbReference>
<dbReference type="PANTHER" id="PTHR43027:SF2">
    <property type="entry name" value="TRANSPORT PERMEASE PROTEIN"/>
    <property type="match status" value="1"/>
</dbReference>
<keyword evidence="4 6" id="KW-0472">Membrane</keyword>
<feature type="domain" description="ABC-2 type transporter transmembrane" evidence="7">
    <location>
        <begin position="27"/>
        <end position="192"/>
    </location>
</feature>
<evidence type="ECO:0000313" key="9">
    <source>
        <dbReference type="Proteomes" id="UP001500221"/>
    </source>
</evidence>